<dbReference type="AlphaFoldDB" id="A0A7W3LKW4"/>
<feature type="region of interest" description="Disordered" evidence="1">
    <location>
        <begin position="1"/>
        <end position="25"/>
    </location>
</feature>
<keyword evidence="2" id="KW-0812">Transmembrane</keyword>
<dbReference type="RefSeq" id="WP_182842496.1">
    <property type="nucleotide sequence ID" value="NZ_BAAALP010000031.1"/>
</dbReference>
<protein>
    <submittedName>
        <fullName evidence="3">Uncharacterized protein</fullName>
    </submittedName>
</protein>
<evidence type="ECO:0000256" key="1">
    <source>
        <dbReference type="SAM" id="MobiDB-lite"/>
    </source>
</evidence>
<accession>A0A7W3LKW4</accession>
<proteinExistence type="predicted"/>
<dbReference type="EMBL" id="JACJIA010000002">
    <property type="protein sequence ID" value="MBA8950015.1"/>
    <property type="molecule type" value="Genomic_DNA"/>
</dbReference>
<evidence type="ECO:0000313" key="4">
    <source>
        <dbReference type="Proteomes" id="UP000572680"/>
    </source>
</evidence>
<keyword evidence="2" id="KW-0472">Membrane</keyword>
<feature type="transmembrane region" description="Helical" evidence="2">
    <location>
        <begin position="156"/>
        <end position="176"/>
    </location>
</feature>
<feature type="transmembrane region" description="Helical" evidence="2">
    <location>
        <begin position="224"/>
        <end position="240"/>
    </location>
</feature>
<evidence type="ECO:0000313" key="3">
    <source>
        <dbReference type="EMBL" id="MBA8950015.1"/>
    </source>
</evidence>
<gene>
    <name evidence="3" type="ORF">HNR61_001628</name>
</gene>
<feature type="transmembrane region" description="Helical" evidence="2">
    <location>
        <begin position="246"/>
        <end position="266"/>
    </location>
</feature>
<feature type="transmembrane region" description="Helical" evidence="2">
    <location>
        <begin position="182"/>
        <end position="203"/>
    </location>
</feature>
<sequence length="349" mass="39029">MTVRERAPVTLEKPSGPHAEPARPSGSPWVMVPARVVALLVVVPVRLAWEALRAVVRSPLWLGRTAGRLLARAGRWLHARALRPVGGFLAWLGRGVGAGLSWCGRGIAWVWDRTVVVPLRWLLVTVLWGALRLFGRGSGRLGRWIWRNLLVPLGRVLNAVLVRPLAALLTGIGWLLGGAGRIIAAAADWLLNVLVVVPATALWRYALAPLFRGLGRMGRTTGRFLAVCWHAFAAALAWSWRTTGTVLYWLARVLLVLPATAVWRYLLRPLWLGFAWAWRIVGRGLRWVWRTLLVAPGRWVRDAVLRPVWRGTAATWRVLVSEPLRWCRGVARDTGREVRAQVRQMFGRA</sequence>
<keyword evidence="2" id="KW-1133">Transmembrane helix</keyword>
<keyword evidence="4" id="KW-1185">Reference proteome</keyword>
<name>A0A7W3LKW4_ACTNM</name>
<dbReference type="Proteomes" id="UP000572680">
    <property type="component" value="Unassembled WGS sequence"/>
</dbReference>
<comment type="caution">
    <text evidence="3">The sequence shown here is derived from an EMBL/GenBank/DDBJ whole genome shotgun (WGS) entry which is preliminary data.</text>
</comment>
<organism evidence="3 4">
    <name type="scientific">Actinomadura namibiensis</name>
    <dbReference type="NCBI Taxonomy" id="182080"/>
    <lineage>
        <taxon>Bacteria</taxon>
        <taxon>Bacillati</taxon>
        <taxon>Actinomycetota</taxon>
        <taxon>Actinomycetes</taxon>
        <taxon>Streptosporangiales</taxon>
        <taxon>Thermomonosporaceae</taxon>
        <taxon>Actinomadura</taxon>
    </lineage>
</organism>
<reference evidence="3 4" key="1">
    <citation type="submission" date="2020-08" db="EMBL/GenBank/DDBJ databases">
        <title>Genomic Encyclopedia of Type Strains, Phase IV (KMG-IV): sequencing the most valuable type-strain genomes for metagenomic binning, comparative biology and taxonomic classification.</title>
        <authorList>
            <person name="Goeker M."/>
        </authorList>
    </citation>
    <scope>NUCLEOTIDE SEQUENCE [LARGE SCALE GENOMIC DNA]</scope>
    <source>
        <strain evidence="3 4">DSM 44197</strain>
    </source>
</reference>
<evidence type="ECO:0000256" key="2">
    <source>
        <dbReference type="SAM" id="Phobius"/>
    </source>
</evidence>